<dbReference type="InterPro" id="IPR036291">
    <property type="entry name" value="NAD(P)-bd_dom_sf"/>
</dbReference>
<dbReference type="EMBL" id="LR134510">
    <property type="protein sequence ID" value="VEJ08917.1"/>
    <property type="molecule type" value="Genomic_DNA"/>
</dbReference>
<dbReference type="Pfam" id="PF01370">
    <property type="entry name" value="Epimerase"/>
    <property type="match status" value="1"/>
</dbReference>
<reference evidence="2 3" key="1">
    <citation type="submission" date="2018-12" db="EMBL/GenBank/DDBJ databases">
        <authorList>
            <consortium name="Pathogen Informatics"/>
        </authorList>
    </citation>
    <scope>NUCLEOTIDE SEQUENCE [LARGE SCALE GENOMIC DNA]</scope>
    <source>
        <strain evidence="2 3">NCTC12871</strain>
    </source>
</reference>
<proteinExistence type="predicted"/>
<evidence type="ECO:0000313" key="3">
    <source>
        <dbReference type="Proteomes" id="UP000279799"/>
    </source>
</evidence>
<sequence>MKSVSIIGLNTWGRALARYLKQFGYDVKGSTRTYEKVESARLQELEAYQLELTPEINASPEDINALFNVDALVINIPPSRYFFHNHDYVKSIQNIINEALLHTVSHIIFISSTTILGSQPGILNETTLPKPYNEVTHALSQIESMLNQLDTIHCDILRLGKFIDPNLIPHHSTKDDILSSLNLIHAEDCCRAVYLLLKMPCGRRLYHLVAPTLQIQYFLNHHASLEDRQQAAQQIIEGTKICQELGFVYQNPEIIT</sequence>
<dbReference type="AlphaFoldDB" id="A0A448TSB1"/>
<organism evidence="2 3">
    <name type="scientific">Actinobacillus delphinicola</name>
    <dbReference type="NCBI Taxonomy" id="51161"/>
    <lineage>
        <taxon>Bacteria</taxon>
        <taxon>Pseudomonadati</taxon>
        <taxon>Pseudomonadota</taxon>
        <taxon>Gammaproteobacteria</taxon>
        <taxon>Pasteurellales</taxon>
        <taxon>Pasteurellaceae</taxon>
        <taxon>Actinobacillus</taxon>
    </lineage>
</organism>
<name>A0A448TSB1_9PAST</name>
<gene>
    <name evidence="2" type="primary">yeeZ</name>
    <name evidence="2" type="ORF">NCTC12871_00335</name>
</gene>
<dbReference type="InterPro" id="IPR001509">
    <property type="entry name" value="Epimerase_deHydtase"/>
</dbReference>
<keyword evidence="3" id="KW-1185">Reference proteome</keyword>
<dbReference type="SUPFAM" id="SSF51735">
    <property type="entry name" value="NAD(P)-binding Rossmann-fold domains"/>
    <property type="match status" value="1"/>
</dbReference>
<dbReference type="OrthoDB" id="751203at2"/>
<evidence type="ECO:0000259" key="1">
    <source>
        <dbReference type="Pfam" id="PF01370"/>
    </source>
</evidence>
<feature type="domain" description="NAD-dependent epimerase/dehydratase" evidence="1">
    <location>
        <begin position="13"/>
        <end position="135"/>
    </location>
</feature>
<evidence type="ECO:0000313" key="2">
    <source>
        <dbReference type="EMBL" id="VEJ08917.1"/>
    </source>
</evidence>
<dbReference type="RefSeq" id="WP_126598397.1">
    <property type="nucleotide sequence ID" value="NZ_LR134510.1"/>
</dbReference>
<dbReference type="KEGG" id="adp:NCTC12871_00335"/>
<accession>A0A448TSB1</accession>
<protein>
    <recommendedName>
        <fullName evidence="1">NAD-dependent epimerase/dehydratase domain-containing protein</fullName>
    </recommendedName>
</protein>
<dbReference type="Proteomes" id="UP000279799">
    <property type="component" value="Chromosome"/>
</dbReference>
<dbReference type="Gene3D" id="3.40.50.720">
    <property type="entry name" value="NAD(P)-binding Rossmann-like Domain"/>
    <property type="match status" value="1"/>
</dbReference>